<dbReference type="PROSITE" id="PS51257">
    <property type="entry name" value="PROKAR_LIPOPROTEIN"/>
    <property type="match status" value="1"/>
</dbReference>
<keyword evidence="3" id="KW-1185">Reference proteome</keyword>
<gene>
    <name evidence="2" type="ORF">PXEA_LOCUS24757</name>
</gene>
<name>A0A3S5AT14_9PLAT</name>
<organism evidence="2 3">
    <name type="scientific">Protopolystoma xenopodis</name>
    <dbReference type="NCBI Taxonomy" id="117903"/>
    <lineage>
        <taxon>Eukaryota</taxon>
        <taxon>Metazoa</taxon>
        <taxon>Spiralia</taxon>
        <taxon>Lophotrochozoa</taxon>
        <taxon>Platyhelminthes</taxon>
        <taxon>Monogenea</taxon>
        <taxon>Polyopisthocotylea</taxon>
        <taxon>Polystomatidea</taxon>
        <taxon>Polystomatidae</taxon>
        <taxon>Protopolystoma</taxon>
    </lineage>
</organism>
<feature type="region of interest" description="Disordered" evidence="1">
    <location>
        <begin position="112"/>
        <end position="180"/>
    </location>
</feature>
<evidence type="ECO:0000256" key="1">
    <source>
        <dbReference type="SAM" id="MobiDB-lite"/>
    </source>
</evidence>
<protein>
    <submittedName>
        <fullName evidence="2">Uncharacterized protein</fullName>
    </submittedName>
</protein>
<evidence type="ECO:0000313" key="2">
    <source>
        <dbReference type="EMBL" id="VEL31317.1"/>
    </source>
</evidence>
<dbReference type="EMBL" id="CAAALY010121055">
    <property type="protein sequence ID" value="VEL31317.1"/>
    <property type="molecule type" value="Genomic_DNA"/>
</dbReference>
<feature type="compositionally biased region" description="Low complexity" evidence="1">
    <location>
        <begin position="151"/>
        <end position="160"/>
    </location>
</feature>
<evidence type="ECO:0000313" key="3">
    <source>
        <dbReference type="Proteomes" id="UP000784294"/>
    </source>
</evidence>
<dbReference type="Proteomes" id="UP000784294">
    <property type="component" value="Unassembled WGS sequence"/>
</dbReference>
<accession>A0A3S5AT14</accession>
<comment type="caution">
    <text evidence="2">The sequence shown here is derived from an EMBL/GenBank/DDBJ whole genome shotgun (WGS) entry which is preliminary data.</text>
</comment>
<reference evidence="2" key="1">
    <citation type="submission" date="2018-11" db="EMBL/GenBank/DDBJ databases">
        <authorList>
            <consortium name="Pathogen Informatics"/>
        </authorList>
    </citation>
    <scope>NUCLEOTIDE SEQUENCE</scope>
</reference>
<sequence length="221" mass="24138">MEKTGQFGAFGSVSGHVGTGSCRPALGSGVSGSLATCNMTEARYLLDRLFEMVVERDLTAKRCQSAVAQLRADFAISHSERNQELDMLRLALQHAGVPLDNLESLLCVAEPARESNNSRRHRRMATSAIGEQQDADGFMEHYETADLSDPSNSQSASSEYSDSHSDPETNIDPSKICSNITPTSLQVAPDETTLDLENQTLVESIRGNYFALYTHTQVAEY</sequence>
<dbReference type="AlphaFoldDB" id="A0A3S5AT14"/>
<proteinExistence type="predicted"/>